<dbReference type="SMART" id="SM00355">
    <property type="entry name" value="ZnF_C2H2"/>
    <property type="match status" value="8"/>
</dbReference>
<keyword evidence="3" id="KW-0677">Repeat</keyword>
<feature type="domain" description="C2H2-type" evidence="10">
    <location>
        <begin position="255"/>
        <end position="282"/>
    </location>
</feature>
<keyword evidence="2" id="KW-0479">Metal-binding</keyword>
<dbReference type="GO" id="GO:0003677">
    <property type="term" value="F:DNA binding"/>
    <property type="evidence" value="ECO:0007669"/>
    <property type="project" value="UniProtKB-KW"/>
</dbReference>
<evidence type="ECO:0000256" key="7">
    <source>
        <dbReference type="ARBA" id="ARBA00023163"/>
    </source>
</evidence>
<dbReference type="FunFam" id="3.30.160.60:FF:000264">
    <property type="entry name" value="Zinc finger protein 236"/>
    <property type="match status" value="1"/>
</dbReference>
<keyword evidence="6" id="KW-0805">Transcription regulation</keyword>
<dbReference type="GO" id="GO:0008270">
    <property type="term" value="F:zinc ion binding"/>
    <property type="evidence" value="ECO:0007669"/>
    <property type="project" value="UniProtKB-KW"/>
</dbReference>
<comment type="subcellular location">
    <subcellularLocation>
        <location evidence="1">Nucleus</location>
    </subcellularLocation>
</comment>
<dbReference type="PROSITE" id="PS00028">
    <property type="entry name" value="ZINC_FINGER_C2H2_1"/>
    <property type="match status" value="8"/>
</dbReference>
<dbReference type="PANTHER" id="PTHR24394">
    <property type="entry name" value="ZINC FINGER PROTEIN"/>
    <property type="match status" value="1"/>
</dbReference>
<organism evidence="11">
    <name type="scientific">Rhipicephalus microplus</name>
    <name type="common">Cattle tick</name>
    <name type="synonym">Boophilus microplus</name>
    <dbReference type="NCBI Taxonomy" id="6941"/>
    <lineage>
        <taxon>Eukaryota</taxon>
        <taxon>Metazoa</taxon>
        <taxon>Ecdysozoa</taxon>
        <taxon>Arthropoda</taxon>
        <taxon>Chelicerata</taxon>
        <taxon>Arachnida</taxon>
        <taxon>Acari</taxon>
        <taxon>Parasitiformes</taxon>
        <taxon>Ixodida</taxon>
        <taxon>Ixodoidea</taxon>
        <taxon>Ixodidae</taxon>
        <taxon>Rhipicephalinae</taxon>
        <taxon>Rhipicephalus</taxon>
        <taxon>Boophilus</taxon>
    </lineage>
</organism>
<evidence type="ECO:0000256" key="6">
    <source>
        <dbReference type="ARBA" id="ARBA00023015"/>
    </source>
</evidence>
<feature type="domain" description="C2H2-type" evidence="10">
    <location>
        <begin position="367"/>
        <end position="395"/>
    </location>
</feature>
<evidence type="ECO:0000256" key="5">
    <source>
        <dbReference type="ARBA" id="ARBA00022833"/>
    </source>
</evidence>
<feature type="domain" description="C2H2-type" evidence="10">
    <location>
        <begin position="283"/>
        <end position="310"/>
    </location>
</feature>
<dbReference type="AlphaFoldDB" id="A0A6M2D1A0"/>
<protein>
    <submittedName>
        <fullName evidence="11">Putative c2h2-type zn-finger protein</fullName>
    </submittedName>
</protein>
<dbReference type="SUPFAM" id="SSF57667">
    <property type="entry name" value="beta-beta-alpha zinc fingers"/>
    <property type="match status" value="5"/>
</dbReference>
<keyword evidence="8" id="KW-0539">Nucleus</keyword>
<keyword evidence="7" id="KW-0804">Transcription</keyword>
<dbReference type="FunFam" id="3.30.160.60:FF:002343">
    <property type="entry name" value="Zinc finger protein 33A"/>
    <property type="match status" value="2"/>
</dbReference>
<evidence type="ECO:0000256" key="2">
    <source>
        <dbReference type="ARBA" id="ARBA00022723"/>
    </source>
</evidence>
<accession>A0A6M2D1A0</accession>
<dbReference type="InterPro" id="IPR036236">
    <property type="entry name" value="Znf_C2H2_sf"/>
</dbReference>
<dbReference type="FunFam" id="3.30.160.60:FF:000110">
    <property type="entry name" value="Zinc finger protein-like"/>
    <property type="match status" value="1"/>
</dbReference>
<evidence type="ECO:0000256" key="8">
    <source>
        <dbReference type="ARBA" id="ARBA00023242"/>
    </source>
</evidence>
<dbReference type="GO" id="GO:0000981">
    <property type="term" value="F:DNA-binding transcription factor activity, RNA polymerase II-specific"/>
    <property type="evidence" value="ECO:0007669"/>
    <property type="project" value="TreeGrafter"/>
</dbReference>
<evidence type="ECO:0000313" key="11">
    <source>
        <dbReference type="EMBL" id="NOV39912.1"/>
    </source>
</evidence>
<keyword evidence="4 9" id="KW-0863">Zinc-finger</keyword>
<dbReference type="GO" id="GO:0005634">
    <property type="term" value="C:nucleus"/>
    <property type="evidence" value="ECO:0007669"/>
    <property type="project" value="UniProtKB-SubCell"/>
</dbReference>
<feature type="domain" description="C2H2-type" evidence="10">
    <location>
        <begin position="339"/>
        <end position="366"/>
    </location>
</feature>
<proteinExistence type="predicted"/>
<sequence>MCVNEPLSTSSVTVAFRVRIPTNVPALRLWCTLRRRANKQRTYSDSANMPAFCSACGCTGTDGLDNEDIAAGPVHAAVPGLHRESGKPAETLPELRCEPGHVAHKSVQVRLLTCHKASHADEKKILSTSGTQTEPQAVSSGSLDFVSLEQSSALASVQDRLHSCRKKEGPFSCVRCNASFVMKRQLVKHMLIHTGQGPFPCVHCNASFSQKDHLVSHMCVHTGERPFSCVHCNASFSMKGNLVIHMRTHTGERPFSCVHCNASFVMKCQLVKHMVIHPGERPFSCIHCNASFSQKHRLVSHMRMHTGERPFSCGYCSSSFAAKRNLVRHLRTHTGERPFSCVHCSAAFGSKSHLVEHFRMHTRERHFSCFHCNASFSQKRHLTNHMSLRHANTMSEM</sequence>
<dbReference type="EMBL" id="GHWJ01007175">
    <property type="protein sequence ID" value="NOV39912.1"/>
    <property type="molecule type" value="Transcribed_RNA"/>
</dbReference>
<evidence type="ECO:0000256" key="3">
    <source>
        <dbReference type="ARBA" id="ARBA00022737"/>
    </source>
</evidence>
<feature type="domain" description="C2H2-type" evidence="10">
    <location>
        <begin position="311"/>
        <end position="338"/>
    </location>
</feature>
<feature type="domain" description="C2H2-type" evidence="10">
    <location>
        <begin position="227"/>
        <end position="254"/>
    </location>
</feature>
<name>A0A6M2D1A0_RHIMP</name>
<dbReference type="FunFam" id="3.30.160.60:FF:000710">
    <property type="entry name" value="Zinc finger protein 768"/>
    <property type="match status" value="1"/>
</dbReference>
<dbReference type="Pfam" id="PF00096">
    <property type="entry name" value="zf-C2H2"/>
    <property type="match status" value="5"/>
</dbReference>
<dbReference type="OrthoDB" id="6407147at2759"/>
<dbReference type="Gene3D" id="3.30.160.60">
    <property type="entry name" value="Classic Zinc Finger"/>
    <property type="match status" value="8"/>
</dbReference>
<keyword evidence="5" id="KW-0862">Zinc</keyword>
<evidence type="ECO:0000259" key="10">
    <source>
        <dbReference type="PROSITE" id="PS50157"/>
    </source>
</evidence>
<evidence type="ECO:0000256" key="1">
    <source>
        <dbReference type="ARBA" id="ARBA00004123"/>
    </source>
</evidence>
<feature type="domain" description="C2H2-type" evidence="10">
    <location>
        <begin position="199"/>
        <end position="226"/>
    </location>
</feature>
<dbReference type="InterPro" id="IPR013087">
    <property type="entry name" value="Znf_C2H2_type"/>
</dbReference>
<evidence type="ECO:0000256" key="9">
    <source>
        <dbReference type="PROSITE-ProRule" id="PRU00042"/>
    </source>
</evidence>
<evidence type="ECO:0000256" key="4">
    <source>
        <dbReference type="ARBA" id="ARBA00022771"/>
    </source>
</evidence>
<dbReference type="VEuPathDB" id="VectorBase:LOC119167537"/>
<dbReference type="FunFam" id="3.30.160.60:FF:000145">
    <property type="entry name" value="Zinc finger protein 574"/>
    <property type="match status" value="1"/>
</dbReference>
<dbReference type="FunFam" id="3.30.160.60:FF:000100">
    <property type="entry name" value="Zinc finger 45-like"/>
    <property type="match status" value="1"/>
</dbReference>
<dbReference type="PANTHER" id="PTHR24394:SF48">
    <property type="entry name" value="ZINC FINGER PROTEIN 771"/>
    <property type="match status" value="1"/>
</dbReference>
<reference evidence="11" key="1">
    <citation type="submission" date="2019-09" db="EMBL/GenBank/DDBJ databases">
        <title>Organ-specific transcriptomic study of the physiology of the cattle tick, Rhipicephalus microplus.</title>
        <authorList>
            <person name="Tirloni L."/>
            <person name="Braz G."/>
            <person name="Gandara A.C.P."/>
            <person name="Sabadin G.A."/>
            <person name="da Silva R.M."/>
            <person name="Guizzo M.G."/>
            <person name="Machado J.A."/>
            <person name="Costa E.P."/>
            <person name="Gomes H.F."/>
            <person name="Moraes J."/>
            <person name="Mota M.B.S."/>
            <person name="Mesquita R.D."/>
            <person name="Alvarenga P.H."/>
            <person name="Alves F."/>
            <person name="Seixas A."/>
            <person name="da Fonseca R.N."/>
            <person name="Fogaca A."/>
            <person name="Logullo C."/>
            <person name="Tanaka A."/>
            <person name="Daffre S."/>
            <person name="Termignoni C."/>
            <person name="Vaz I.S.Jr."/>
            <person name="Oliveira P.L."/>
            <person name="Ribeiro J.M."/>
        </authorList>
    </citation>
    <scope>NUCLEOTIDE SEQUENCE</scope>
    <source>
        <strain evidence="11">Porto Alegre</strain>
    </source>
</reference>
<dbReference type="PROSITE" id="PS50157">
    <property type="entry name" value="ZINC_FINGER_C2H2_2"/>
    <property type="match status" value="8"/>
</dbReference>
<feature type="domain" description="C2H2-type" evidence="10">
    <location>
        <begin position="171"/>
        <end position="198"/>
    </location>
</feature>